<feature type="region of interest" description="Disordered" evidence="2">
    <location>
        <begin position="1"/>
        <end position="150"/>
    </location>
</feature>
<feature type="compositionally biased region" description="Basic and acidic residues" evidence="2">
    <location>
        <begin position="38"/>
        <end position="48"/>
    </location>
</feature>
<feature type="domain" description="C2H2-type" evidence="3">
    <location>
        <begin position="198"/>
        <end position="227"/>
    </location>
</feature>
<protein>
    <recommendedName>
        <fullName evidence="3">C2H2-type domain-containing protein</fullName>
    </recommendedName>
</protein>
<organism evidence="4 5">
    <name type="scientific">Marasmius oreades</name>
    <name type="common">fairy-ring Marasmius</name>
    <dbReference type="NCBI Taxonomy" id="181124"/>
    <lineage>
        <taxon>Eukaryota</taxon>
        <taxon>Fungi</taxon>
        <taxon>Dikarya</taxon>
        <taxon>Basidiomycota</taxon>
        <taxon>Agaricomycotina</taxon>
        <taxon>Agaricomycetes</taxon>
        <taxon>Agaricomycetidae</taxon>
        <taxon>Agaricales</taxon>
        <taxon>Marasmiineae</taxon>
        <taxon>Marasmiaceae</taxon>
        <taxon>Marasmius</taxon>
    </lineage>
</organism>
<evidence type="ECO:0000256" key="1">
    <source>
        <dbReference type="PROSITE-ProRule" id="PRU00042"/>
    </source>
</evidence>
<dbReference type="GO" id="GO:0008270">
    <property type="term" value="F:zinc ion binding"/>
    <property type="evidence" value="ECO:0007669"/>
    <property type="project" value="UniProtKB-KW"/>
</dbReference>
<dbReference type="AlphaFoldDB" id="A0A9P7RWH1"/>
<keyword evidence="1" id="KW-0863">Zinc-finger</keyword>
<evidence type="ECO:0000313" key="4">
    <source>
        <dbReference type="EMBL" id="KAG7091076.1"/>
    </source>
</evidence>
<sequence>MSSNSHNHRDAPLPPISHILRDTDSHVGLSSLSLPPLRSHDDYSRRQDGTIPSKSQRPVAQGSHTSVGNRHDHGTYSQNDPISSGNYTTYQHQHSRRLYSSSNYHPPSHHEMLPSSSGGFQPATNPFERRSARPCSTAPVYSGGSDRDVDRPAYYEGSTYGTNKPTSSGQHYSLQAMRYSHPDQEIILEEQGSTKSKYECNYCGKGFLRPSALRVNSLDITHRGQRLYTLLHQL</sequence>
<dbReference type="OrthoDB" id="6077919at2759"/>
<dbReference type="RefSeq" id="XP_043007546.1">
    <property type="nucleotide sequence ID" value="XM_043155084.1"/>
</dbReference>
<keyword evidence="1" id="KW-0862">Zinc</keyword>
<dbReference type="PROSITE" id="PS50157">
    <property type="entry name" value="ZINC_FINGER_C2H2_2"/>
    <property type="match status" value="1"/>
</dbReference>
<dbReference type="KEGG" id="more:E1B28_010133"/>
<feature type="compositionally biased region" description="Polar residues" evidence="2">
    <location>
        <begin position="114"/>
        <end position="124"/>
    </location>
</feature>
<reference evidence="4" key="1">
    <citation type="journal article" date="2021" name="Genome Biol. Evol.">
        <title>The assembled and annotated genome of the fairy-ring fungus Marasmius oreades.</title>
        <authorList>
            <person name="Hiltunen M."/>
            <person name="Ament-Velasquez S.L."/>
            <person name="Johannesson H."/>
        </authorList>
    </citation>
    <scope>NUCLEOTIDE SEQUENCE</scope>
    <source>
        <strain evidence="4">03SP1</strain>
    </source>
</reference>
<dbReference type="Proteomes" id="UP001049176">
    <property type="component" value="Chromosome 6"/>
</dbReference>
<dbReference type="InterPro" id="IPR013087">
    <property type="entry name" value="Znf_C2H2_type"/>
</dbReference>
<accession>A0A9P7RWH1</accession>
<feature type="compositionally biased region" description="Polar residues" evidence="2">
    <location>
        <begin position="50"/>
        <end position="68"/>
    </location>
</feature>
<keyword evidence="1" id="KW-0479">Metal-binding</keyword>
<dbReference type="GeneID" id="66079209"/>
<proteinExistence type="predicted"/>
<gene>
    <name evidence="4" type="ORF">E1B28_010133</name>
</gene>
<evidence type="ECO:0000256" key="2">
    <source>
        <dbReference type="SAM" id="MobiDB-lite"/>
    </source>
</evidence>
<evidence type="ECO:0000259" key="3">
    <source>
        <dbReference type="PROSITE" id="PS50157"/>
    </source>
</evidence>
<name>A0A9P7RWH1_9AGAR</name>
<evidence type="ECO:0000313" key="5">
    <source>
        <dbReference type="Proteomes" id="UP001049176"/>
    </source>
</evidence>
<keyword evidence="5" id="KW-1185">Reference proteome</keyword>
<comment type="caution">
    <text evidence="4">The sequence shown here is derived from an EMBL/GenBank/DDBJ whole genome shotgun (WGS) entry which is preliminary data.</text>
</comment>
<dbReference type="EMBL" id="CM032186">
    <property type="protein sequence ID" value="KAG7091076.1"/>
    <property type="molecule type" value="Genomic_DNA"/>
</dbReference>
<feature type="compositionally biased region" description="Polar residues" evidence="2">
    <location>
        <begin position="75"/>
        <end position="92"/>
    </location>
</feature>